<dbReference type="InterPro" id="IPR036873">
    <property type="entry name" value="Rhodanese-like_dom_sf"/>
</dbReference>
<dbReference type="CDD" id="cd00158">
    <property type="entry name" value="RHOD"/>
    <property type="match status" value="1"/>
</dbReference>
<dbReference type="InterPro" id="IPR001763">
    <property type="entry name" value="Rhodanese-like_dom"/>
</dbReference>
<dbReference type="Gene3D" id="3.40.250.10">
    <property type="entry name" value="Rhodanese-like domain"/>
    <property type="match status" value="1"/>
</dbReference>
<name>A0ABP7P7Y7_9BACT</name>
<comment type="caution">
    <text evidence="2">The sequence shown here is derived from an EMBL/GenBank/DDBJ whole genome shotgun (WGS) entry which is preliminary data.</text>
</comment>
<sequence length="253" mass="26948">MSAQAQCPELSELLAIGAEPTALTVPQVVTARLSADWTFVGPTATSREVSWTLPGPDGSSIPAARLSLRPQRPGQDVVLKTTVAACVRDLRSELKSRKLTAQPVTCPGCEAVRYQGPDFDATIYSQMKGDYPFVVVVHQVPASSPATAETGASLLAVDIATATRLLADPQATVLDVRTPEEYAAGHLLRARNINFRALDFSQQLSKLDPKVRYVLYCASGNRSGRAAVLMQKLGITNVVNAGSYPDLKAAGVK</sequence>
<evidence type="ECO:0000259" key="1">
    <source>
        <dbReference type="PROSITE" id="PS50206"/>
    </source>
</evidence>
<accession>A0ABP7P7Y7</accession>
<dbReference type="SMART" id="SM00450">
    <property type="entry name" value="RHOD"/>
    <property type="match status" value="1"/>
</dbReference>
<protein>
    <recommendedName>
        <fullName evidence="1">Rhodanese domain-containing protein</fullName>
    </recommendedName>
</protein>
<gene>
    <name evidence="2" type="ORF">GCM10022407_05180</name>
</gene>
<dbReference type="Proteomes" id="UP001501556">
    <property type="component" value="Unassembled WGS sequence"/>
</dbReference>
<keyword evidence="3" id="KW-1185">Reference proteome</keyword>
<dbReference type="EMBL" id="BAABDI010000002">
    <property type="protein sequence ID" value="GAA3961244.1"/>
    <property type="molecule type" value="Genomic_DNA"/>
</dbReference>
<evidence type="ECO:0000313" key="2">
    <source>
        <dbReference type="EMBL" id="GAA3961244.1"/>
    </source>
</evidence>
<feature type="domain" description="Rhodanese" evidence="1">
    <location>
        <begin position="167"/>
        <end position="252"/>
    </location>
</feature>
<evidence type="ECO:0000313" key="3">
    <source>
        <dbReference type="Proteomes" id="UP001501556"/>
    </source>
</evidence>
<dbReference type="InterPro" id="IPR050229">
    <property type="entry name" value="GlpE_sulfurtransferase"/>
</dbReference>
<dbReference type="PANTHER" id="PTHR43031:SF1">
    <property type="entry name" value="PYRIDINE NUCLEOTIDE-DISULPHIDE OXIDOREDUCTASE"/>
    <property type="match status" value="1"/>
</dbReference>
<dbReference type="PANTHER" id="PTHR43031">
    <property type="entry name" value="FAD-DEPENDENT OXIDOREDUCTASE"/>
    <property type="match status" value="1"/>
</dbReference>
<reference evidence="3" key="1">
    <citation type="journal article" date="2019" name="Int. J. Syst. Evol. Microbiol.">
        <title>The Global Catalogue of Microorganisms (GCM) 10K type strain sequencing project: providing services to taxonomists for standard genome sequencing and annotation.</title>
        <authorList>
            <consortium name="The Broad Institute Genomics Platform"/>
            <consortium name="The Broad Institute Genome Sequencing Center for Infectious Disease"/>
            <person name="Wu L."/>
            <person name="Ma J."/>
        </authorList>
    </citation>
    <scope>NUCLEOTIDE SEQUENCE [LARGE SCALE GENOMIC DNA]</scope>
    <source>
        <strain evidence="3">JCM 17217</strain>
    </source>
</reference>
<proteinExistence type="predicted"/>
<dbReference type="PROSITE" id="PS50206">
    <property type="entry name" value="RHODANESE_3"/>
    <property type="match status" value="1"/>
</dbReference>
<dbReference type="SUPFAM" id="SSF52821">
    <property type="entry name" value="Rhodanese/Cell cycle control phosphatase"/>
    <property type="match status" value="1"/>
</dbReference>
<dbReference type="Pfam" id="PF00581">
    <property type="entry name" value="Rhodanese"/>
    <property type="match status" value="1"/>
</dbReference>
<organism evidence="2 3">
    <name type="scientific">Hymenobacter antarcticus</name>
    <dbReference type="NCBI Taxonomy" id="486270"/>
    <lineage>
        <taxon>Bacteria</taxon>
        <taxon>Pseudomonadati</taxon>
        <taxon>Bacteroidota</taxon>
        <taxon>Cytophagia</taxon>
        <taxon>Cytophagales</taxon>
        <taxon>Hymenobacteraceae</taxon>
        <taxon>Hymenobacter</taxon>
    </lineage>
</organism>